<dbReference type="GO" id="GO:0008270">
    <property type="term" value="F:zinc ion binding"/>
    <property type="evidence" value="ECO:0007669"/>
    <property type="project" value="InterPro"/>
</dbReference>
<feature type="region of interest" description="Disordered" evidence="1">
    <location>
        <begin position="111"/>
        <end position="290"/>
    </location>
</feature>
<dbReference type="Proteomes" id="UP000886611">
    <property type="component" value="Unassembled WGS sequence"/>
</dbReference>
<dbReference type="RefSeq" id="XP_039593772.1">
    <property type="nucleotide sequence ID" value="XM_039737838.1"/>
</dbReference>
<dbReference type="InterPro" id="IPR003604">
    <property type="entry name" value="Matrin/U1-like-C_Znf_C2H2"/>
</dbReference>
<dbReference type="GO" id="GO:0045892">
    <property type="term" value="P:negative regulation of DNA-templated transcription"/>
    <property type="evidence" value="ECO:0007669"/>
    <property type="project" value="TreeGrafter"/>
</dbReference>
<feature type="region of interest" description="Disordered" evidence="1">
    <location>
        <begin position="521"/>
        <end position="548"/>
    </location>
</feature>
<keyword evidence="4" id="KW-1185">Reference proteome</keyword>
<feature type="compositionally biased region" description="Basic and acidic residues" evidence="1">
    <location>
        <begin position="253"/>
        <end position="278"/>
    </location>
</feature>
<feature type="compositionally biased region" description="Basic and acidic residues" evidence="1">
    <location>
        <begin position="172"/>
        <end position="226"/>
    </location>
</feature>
<proteinExistence type="predicted"/>
<evidence type="ECO:0000313" key="4">
    <source>
        <dbReference type="Proteomes" id="UP000886611"/>
    </source>
</evidence>
<feature type="domain" description="C2H2-type" evidence="2">
    <location>
        <begin position="1164"/>
        <end position="1186"/>
    </location>
</feature>
<feature type="compositionally biased region" description="Basic and acidic residues" evidence="1">
    <location>
        <begin position="391"/>
        <end position="407"/>
    </location>
</feature>
<feature type="compositionally biased region" description="Basic and acidic residues" evidence="1">
    <location>
        <begin position="120"/>
        <end position="132"/>
    </location>
</feature>
<evidence type="ECO:0000313" key="3">
    <source>
        <dbReference type="EMBL" id="KAG2467362.1"/>
    </source>
</evidence>
<sequence length="1980" mass="222402">MFQTRPPRDKERRRDRYRESEGHQRQLSPRDAVHRQPASPGVYRDERDRHHYISSGYQSSKPYRRPSPGRRHSSPGRNLLDYRGGGPAGRDFTSSPTHSCIPVDHNLIITVGNNSSHSGSPEHRRVDPHELTHGSNVYSRDGLEEDYGRRYSSHDRSGIDYRRGSPHYPPRLNEESRGRSREREKYKNDRYSSKESRQDPYDMDHDDRSYSSERSRHSERTAERSQRSRSRGRCRGRSRSRSRSPYGKNASDGFRELEMARKRKEQEEMEKLEKEIAQRDSGGPAGYDAQGRSVEISDYGQARLDGTLHMPKKSILKKRVETEGDFSFTDENNDFTSGTTKAQTSNVAMETDRFLHVLNKGIDTSLFSALIKEARRQSYSQSLPKQPPETSEDHCENFSKDEDPKKNVDNINEFLLPHERASQDGSGFSRILSMMGDFPTPQEKSQTFPDIEDEEKFLYGDEDEERTESPVLSHSLPTVNVKPSLPEVSLFQELHSQVSTQQLSQLQPEKVGKLKNKHLESQTLGTWHPNKESPSSTIHLKETSPLRSHQPLNQSVLGHYQESTSNVSHHQENKRNSHSQETIKCSRTVTSPYTSVLPEESKDLSMVKSENVEDHSQETQEYEKIQNLLKTIGLDFGVSEISNLATRIRERLHGKKPQPTALRVSEKMREKKVEAPTNWERPRRPSETRSPEIEYNNSVSASSARRSSHNENISSSSLDYSAEKGCNIPVLGESAMQPPPIPVASVAITSSSAQPVSSVSVTPSFPVESYSQYVPMMPPSTFPMPSYEHYNSYLPYPPQSWSIYSTPPPLPPPPPPIQGSIPSIPQPTFPVLSKKEEQSLKSSRPFLRVIETVPIENKTELKKEESSLVQVPIVENFQRSSSSSIVVQQQKVAEEKNKATEKQKVIEEREKLRKEKESRLKRKEYLMKELERLRKQQGELLRKKRREKDGHKDPLLTEVSRLQEEVMQQISVIRKEHEEAEKKRAQLDKVAQILGLHISEKSKKVVKERENIPEKSREKSQSPDKSSYTCSSITAVTTTTITASSAGPASSNKESSHSKLPSAKIKSAKTVPPQSSPKTLEQYEYYDAGNHWCKNCNTLYGSMFDFFTHLHSKAHRKTQDPYDRPWAAKTSNTDGKLQTGKNMEKIVVPAKGSEFLTPVIGFYCLLCEKCYGDQIAAEEHVSCHDHNEKYKKYIEENPLYEQRRNLDRQAGLAAVMDNKERRQTEMKRKMVEESGSLKGEDVKAKIVIKEDTEEPDSPMESEEKAVLQKLDSTFKPLVQMKLKKKPEETVKPVAGVKMFGKFNWKKEQKEEEKKETPVEDTGDESKEKEDGKTQLGKAKPIAIRLSGKTIIPQTTAWTRSNSTPALSSQAKIRPNLPLPAMVLRKSTTASVGKPAPLNAFLSIKSSGNNASKPLPVIKSESKKDVVLTPDLISKAFGGEEVVLKVPPCTEDKTQTPTETILPHPPPPPPVLQVMSFESDVAAPGVPESEQTRTMLVRPPPFCGASTMKTEKPKSSLATANAKDLYDIFYSSGAKSSCDLKFVSADQDTIKEDKPEIKETKTDVPSRNEKNAGLDQVSKSVGSESDTNTEDNLTLIKASSVSVKESENQMESKILRVVNVGESCCADPVPFVSDVNAVECESSLPPLEDENLFVKPLITSADIPADENNASDFGNSEISISPVPEIKVDDIPFQSEVEENTLVLRHDVSLNSDIHMDEPDSLDTALQSNVFCDQETSDHFETNDFMPSDGKAYSFNLEDNDQDQPACFKEISTVHESVDLEVSSDEPETIRLEIAEKEVSLVEQSSFEVLSLNLSSADLNLDTYDIGFETTDLSVSEATNESVPMETEKSNDETCGIPLDTAELNISEIANEFVPVETENTRGKMCNEDFETAGLNEIANELVPIESEEPCKTCVTGFDNTDLNVPDSENEPPTKEADIKNDFICGGHIFKTENVNDSEMEKQPLLEEVLKANDSTGGPTD</sequence>
<feature type="region of interest" description="Disordered" evidence="1">
    <location>
        <begin position="1"/>
        <end position="97"/>
    </location>
</feature>
<dbReference type="GO" id="GO:0003676">
    <property type="term" value="F:nucleic acid binding"/>
    <property type="evidence" value="ECO:0007669"/>
    <property type="project" value="InterPro"/>
</dbReference>
<name>A0A8X7XGA3_POLSE</name>
<feature type="region of interest" description="Disordered" evidence="1">
    <location>
        <begin position="1552"/>
        <end position="1588"/>
    </location>
</feature>
<feature type="compositionally biased region" description="Low complexity" evidence="1">
    <location>
        <begin position="698"/>
        <end position="717"/>
    </location>
</feature>
<feature type="compositionally biased region" description="Basic and acidic residues" evidence="1">
    <location>
        <begin position="1552"/>
        <end position="1571"/>
    </location>
</feature>
<protein>
    <submittedName>
        <fullName evidence="3">ZN318 protein</fullName>
    </submittedName>
</protein>
<comment type="caution">
    <text evidence="3">The sequence shown here is derived from an EMBL/GenBank/DDBJ whole genome shotgun (WGS) entry which is preliminary data.</text>
</comment>
<feature type="region of interest" description="Disordered" evidence="1">
    <location>
        <begin position="561"/>
        <end position="619"/>
    </location>
</feature>
<feature type="non-terminal residue" evidence="3">
    <location>
        <position position="1"/>
    </location>
</feature>
<feature type="region of interest" description="Disordered" evidence="1">
    <location>
        <begin position="378"/>
        <end position="407"/>
    </location>
</feature>
<dbReference type="SMART" id="SM00451">
    <property type="entry name" value="ZnF_U1"/>
    <property type="match status" value="2"/>
</dbReference>
<feature type="region of interest" description="Disordered" evidence="1">
    <location>
        <begin position="1004"/>
        <end position="1030"/>
    </location>
</feature>
<dbReference type="EMBL" id="JAATIS010000859">
    <property type="protein sequence ID" value="KAG2467362.1"/>
    <property type="molecule type" value="Genomic_DNA"/>
</dbReference>
<feature type="non-terminal residue" evidence="3">
    <location>
        <position position="1980"/>
    </location>
</feature>
<dbReference type="GeneID" id="120516278"/>
<feature type="compositionally biased region" description="Basic and acidic residues" evidence="1">
    <location>
        <begin position="599"/>
        <end position="619"/>
    </location>
</feature>
<dbReference type="InterPro" id="IPR055309">
    <property type="entry name" value="Znf318-like"/>
</dbReference>
<reference evidence="3 4" key="1">
    <citation type="journal article" date="2021" name="Cell">
        <title>Tracing the genetic footprints of vertebrate landing in non-teleost ray-finned fishes.</title>
        <authorList>
            <person name="Bi X."/>
            <person name="Wang K."/>
            <person name="Yang L."/>
            <person name="Pan H."/>
            <person name="Jiang H."/>
            <person name="Wei Q."/>
            <person name="Fang M."/>
            <person name="Yu H."/>
            <person name="Zhu C."/>
            <person name="Cai Y."/>
            <person name="He Y."/>
            <person name="Gan X."/>
            <person name="Zeng H."/>
            <person name="Yu D."/>
            <person name="Zhu Y."/>
            <person name="Jiang H."/>
            <person name="Qiu Q."/>
            <person name="Yang H."/>
            <person name="Zhang Y.E."/>
            <person name="Wang W."/>
            <person name="Zhu M."/>
            <person name="He S."/>
            <person name="Zhang G."/>
        </authorList>
    </citation>
    <scope>NUCLEOTIDE SEQUENCE [LARGE SCALE GENOMIC DNA]</scope>
    <source>
        <strain evidence="3">Bchr_013</strain>
    </source>
</reference>
<feature type="region of interest" description="Disordered" evidence="1">
    <location>
        <begin position="938"/>
        <end position="960"/>
    </location>
</feature>
<evidence type="ECO:0000256" key="1">
    <source>
        <dbReference type="SAM" id="MobiDB-lite"/>
    </source>
</evidence>
<dbReference type="PANTHER" id="PTHR15577:SF2">
    <property type="entry name" value="ZINC FINGER PROTEIN 318"/>
    <property type="match status" value="1"/>
</dbReference>
<feature type="compositionally biased region" description="Basic and acidic residues" evidence="1">
    <location>
        <begin position="1004"/>
        <end position="1022"/>
    </location>
</feature>
<feature type="compositionally biased region" description="Basic and acidic residues" evidence="1">
    <location>
        <begin position="146"/>
        <end position="163"/>
    </location>
</feature>
<dbReference type="InterPro" id="IPR013087">
    <property type="entry name" value="Znf_C2H2_type"/>
</dbReference>
<feature type="compositionally biased region" description="Basic and acidic residues" evidence="1">
    <location>
        <begin position="1306"/>
        <end position="1332"/>
    </location>
</feature>
<feature type="compositionally biased region" description="Polar residues" evidence="1">
    <location>
        <begin position="579"/>
        <end position="594"/>
    </location>
</feature>
<feature type="compositionally biased region" description="Basic and acidic residues" evidence="1">
    <location>
        <begin position="938"/>
        <end position="955"/>
    </location>
</feature>
<dbReference type="PANTHER" id="PTHR15577">
    <property type="entry name" value="ZINC FINGER CONTAINING PROTEIN"/>
    <property type="match status" value="1"/>
</dbReference>
<feature type="compositionally biased region" description="Basic and acidic residues" evidence="1">
    <location>
        <begin position="664"/>
        <end position="692"/>
    </location>
</feature>
<dbReference type="PROSITE" id="PS00028">
    <property type="entry name" value="ZINC_FINGER_C2H2_1"/>
    <property type="match status" value="1"/>
</dbReference>
<gene>
    <name evidence="3" type="primary">Znf318</name>
    <name evidence="3" type="ORF">GTO96_0010116</name>
</gene>
<accession>A0A8X7XGA3</accession>
<dbReference type="GO" id="GO:0045893">
    <property type="term" value="P:positive regulation of DNA-templated transcription"/>
    <property type="evidence" value="ECO:0007669"/>
    <property type="project" value="TreeGrafter"/>
</dbReference>
<feature type="compositionally biased region" description="Basic and acidic residues" evidence="1">
    <location>
        <begin position="1"/>
        <end position="24"/>
    </location>
</feature>
<feature type="compositionally biased region" description="Basic residues" evidence="1">
    <location>
        <begin position="62"/>
        <end position="74"/>
    </location>
</feature>
<evidence type="ECO:0000259" key="2">
    <source>
        <dbReference type="PROSITE" id="PS00028"/>
    </source>
</evidence>
<feature type="region of interest" description="Disordered" evidence="1">
    <location>
        <begin position="1043"/>
        <end position="1077"/>
    </location>
</feature>
<dbReference type="OrthoDB" id="9909793at2759"/>
<feature type="region of interest" description="Disordered" evidence="1">
    <location>
        <begin position="1306"/>
        <end position="1339"/>
    </location>
</feature>
<organism evidence="3 4">
    <name type="scientific">Polypterus senegalus</name>
    <name type="common">Senegal bichir</name>
    <dbReference type="NCBI Taxonomy" id="55291"/>
    <lineage>
        <taxon>Eukaryota</taxon>
        <taxon>Metazoa</taxon>
        <taxon>Chordata</taxon>
        <taxon>Craniata</taxon>
        <taxon>Vertebrata</taxon>
        <taxon>Euteleostomi</taxon>
        <taxon>Actinopterygii</taxon>
        <taxon>Polypteriformes</taxon>
        <taxon>Polypteridae</taxon>
        <taxon>Polypterus</taxon>
    </lineage>
</organism>
<feature type="compositionally biased region" description="Basic residues" evidence="1">
    <location>
        <begin position="227"/>
        <end position="242"/>
    </location>
</feature>
<feature type="compositionally biased region" description="Polar residues" evidence="1">
    <location>
        <begin position="1576"/>
        <end position="1588"/>
    </location>
</feature>
<dbReference type="GO" id="GO:0005654">
    <property type="term" value="C:nucleoplasm"/>
    <property type="evidence" value="ECO:0007669"/>
    <property type="project" value="TreeGrafter"/>
</dbReference>
<feature type="region of interest" description="Disordered" evidence="1">
    <location>
        <begin position="651"/>
        <end position="718"/>
    </location>
</feature>